<feature type="repeat" description="PPR" evidence="2">
    <location>
        <begin position="234"/>
        <end position="268"/>
    </location>
</feature>
<sequence length="767" mass="85597">MIKLLKPQSFRGAIQGGRPNVRESLCSCFRNEDAGNDCISFLYRQNLYWEALEAFDFMQKNTSFRIKSSTYAHLICACASLRSLEQGRRVHNHILRCNVQPDVVLHNHILNMYGKCGSLVDARRVFDVMPQRNVVSYTSVIAAYSQNGQEGDAVKLYFEMLQSGLVPDQFTFGSIVKACPGLGDVGLGRQVHGHVLKSELGSHLIAQNALIAMYTKFDQISDAWNVFSRIPEKDLVSWGSIISGFSQLGYETEALSHFKEMLFQGAYEPNEFIFGSAFSACGSLLQPEYGRQIHGMCIKVGLERDIFAGCSVCDMYARCGFLDSARTVFYQIERPDLASWNAIIAGLANGGHATEAISYFSKLRHMRIIPDDVTVRSLLCAFTSSLSLSQGKQVHSYIVKMGFESWTTVCNALLTMYAKCSNLHNALIVFEEMGDNVNSVSWNAILTACMQQNQAAEALRLLKLMLVSHSTIDQITMTIVLGACAEVASLEMGNQMHCFTIKSGLLLDVPVVNALIDMYAKCGSLVMSRKLFDLMETPDVVSWSSLIVGYAQFGYDEEALKLFRTMRSSGVNPNQVTFLGVLTACSHVGRVEEGWHFYRTMETEYGIVPTQEHCSCVVDMLARAGHLNEALDFINQMKFYPDIVVWKTLLAACKTHGNVDIGKQAAENILKMDPSNSAAHILLCNIYASSENWGDVANLRSLMKQKGVRKMPGQSWIEVKSSVHVFLAEDVLHPERDKIYRILEELWLQMLDDGYVPSRNRLCGEPG</sequence>
<organism evidence="3 4">
    <name type="scientific">Rubroshorea leprosula</name>
    <dbReference type="NCBI Taxonomy" id="152421"/>
    <lineage>
        <taxon>Eukaryota</taxon>
        <taxon>Viridiplantae</taxon>
        <taxon>Streptophyta</taxon>
        <taxon>Embryophyta</taxon>
        <taxon>Tracheophyta</taxon>
        <taxon>Spermatophyta</taxon>
        <taxon>Magnoliopsida</taxon>
        <taxon>eudicotyledons</taxon>
        <taxon>Gunneridae</taxon>
        <taxon>Pentapetalae</taxon>
        <taxon>rosids</taxon>
        <taxon>malvids</taxon>
        <taxon>Malvales</taxon>
        <taxon>Dipterocarpaceae</taxon>
        <taxon>Rubroshorea</taxon>
    </lineage>
</organism>
<gene>
    <name evidence="3" type="ORF">SLEP1_g17662</name>
</gene>
<dbReference type="InterPro" id="IPR046960">
    <property type="entry name" value="PPR_At4g14850-like_plant"/>
</dbReference>
<evidence type="ECO:0000313" key="4">
    <source>
        <dbReference type="Proteomes" id="UP001054252"/>
    </source>
</evidence>
<dbReference type="Pfam" id="PF01535">
    <property type="entry name" value="PPR"/>
    <property type="match status" value="5"/>
</dbReference>
<name>A0AAV5J472_9ROSI</name>
<feature type="repeat" description="PPR" evidence="2">
    <location>
        <begin position="438"/>
        <end position="472"/>
    </location>
</feature>
<dbReference type="FunFam" id="1.25.40.10:FF:000031">
    <property type="entry name" value="Pentatricopeptide repeat-containing protein mitochondrial"/>
    <property type="match status" value="1"/>
</dbReference>
<dbReference type="Pfam" id="PF13041">
    <property type="entry name" value="PPR_2"/>
    <property type="match status" value="3"/>
</dbReference>
<dbReference type="PANTHER" id="PTHR47926">
    <property type="entry name" value="PENTATRICOPEPTIDE REPEAT-CONTAINING PROTEIN"/>
    <property type="match status" value="1"/>
</dbReference>
<proteinExistence type="predicted"/>
<evidence type="ECO:0008006" key="5">
    <source>
        <dbReference type="Google" id="ProtNLM"/>
    </source>
</evidence>
<feature type="repeat" description="PPR" evidence="2">
    <location>
        <begin position="336"/>
        <end position="370"/>
    </location>
</feature>
<dbReference type="GO" id="GO:0003723">
    <property type="term" value="F:RNA binding"/>
    <property type="evidence" value="ECO:0007669"/>
    <property type="project" value="InterPro"/>
</dbReference>
<feature type="repeat" description="PPR" evidence="2">
    <location>
        <begin position="133"/>
        <end position="167"/>
    </location>
</feature>
<dbReference type="FunFam" id="1.25.40.10:FF:000073">
    <property type="entry name" value="Pentatricopeptide repeat-containing protein chloroplastic"/>
    <property type="match status" value="1"/>
</dbReference>
<dbReference type="NCBIfam" id="TIGR00756">
    <property type="entry name" value="PPR"/>
    <property type="match status" value="4"/>
</dbReference>
<keyword evidence="4" id="KW-1185">Reference proteome</keyword>
<dbReference type="EMBL" id="BPVZ01000024">
    <property type="protein sequence ID" value="GKV05675.1"/>
    <property type="molecule type" value="Genomic_DNA"/>
</dbReference>
<dbReference type="InterPro" id="IPR046848">
    <property type="entry name" value="E_motif"/>
</dbReference>
<keyword evidence="1" id="KW-0677">Repeat</keyword>
<dbReference type="GO" id="GO:0009451">
    <property type="term" value="P:RNA modification"/>
    <property type="evidence" value="ECO:0007669"/>
    <property type="project" value="InterPro"/>
</dbReference>
<reference evidence="3 4" key="1">
    <citation type="journal article" date="2021" name="Commun. Biol.">
        <title>The genome of Shorea leprosula (Dipterocarpaceae) highlights the ecological relevance of drought in aseasonal tropical rainforests.</title>
        <authorList>
            <person name="Ng K.K.S."/>
            <person name="Kobayashi M.J."/>
            <person name="Fawcett J.A."/>
            <person name="Hatakeyama M."/>
            <person name="Paape T."/>
            <person name="Ng C.H."/>
            <person name="Ang C.C."/>
            <person name="Tnah L.H."/>
            <person name="Lee C.T."/>
            <person name="Nishiyama T."/>
            <person name="Sese J."/>
            <person name="O'Brien M.J."/>
            <person name="Copetti D."/>
            <person name="Mohd Noor M.I."/>
            <person name="Ong R.C."/>
            <person name="Putra M."/>
            <person name="Sireger I.Z."/>
            <person name="Indrioko S."/>
            <person name="Kosugi Y."/>
            <person name="Izuno A."/>
            <person name="Isagi Y."/>
            <person name="Lee S.L."/>
            <person name="Shimizu K.K."/>
        </authorList>
    </citation>
    <scope>NUCLEOTIDE SEQUENCE [LARGE SCALE GENOMIC DNA]</scope>
    <source>
        <strain evidence="3">214</strain>
    </source>
</reference>
<dbReference type="AlphaFoldDB" id="A0AAV5J472"/>
<dbReference type="FunFam" id="1.25.40.10:FF:000694">
    <property type="entry name" value="Pentatricopeptide repeat-containing protein At3g50420"/>
    <property type="match status" value="1"/>
</dbReference>
<evidence type="ECO:0000256" key="1">
    <source>
        <dbReference type="ARBA" id="ARBA00022737"/>
    </source>
</evidence>
<protein>
    <recommendedName>
        <fullName evidence="5">Pentatricopeptide repeat-containing protein</fullName>
    </recommendedName>
</protein>
<dbReference type="FunFam" id="1.25.40.10:FF:000227">
    <property type="entry name" value="Pentatricopeptide repeat-containing protein At3g13880"/>
    <property type="match status" value="1"/>
</dbReference>
<dbReference type="FunFam" id="1.25.40.10:FF:000344">
    <property type="entry name" value="Pentatricopeptide repeat-containing protein"/>
    <property type="match status" value="1"/>
</dbReference>
<accession>A0AAV5J472</accession>
<dbReference type="PANTHER" id="PTHR47926:SF420">
    <property type="entry name" value="REPEAT-CONTAINING PROTEIN, PUTATIVE-RELATED"/>
    <property type="match status" value="1"/>
</dbReference>
<dbReference type="InterPro" id="IPR002885">
    <property type="entry name" value="PPR_rpt"/>
</dbReference>
<dbReference type="Pfam" id="PF13812">
    <property type="entry name" value="PPR_3"/>
    <property type="match status" value="1"/>
</dbReference>
<dbReference type="Pfam" id="PF20431">
    <property type="entry name" value="E_motif"/>
    <property type="match status" value="1"/>
</dbReference>
<dbReference type="InterPro" id="IPR011990">
    <property type="entry name" value="TPR-like_helical_dom_sf"/>
</dbReference>
<dbReference type="Gene3D" id="1.25.40.10">
    <property type="entry name" value="Tetratricopeptide repeat domain"/>
    <property type="match status" value="4"/>
</dbReference>
<evidence type="ECO:0000256" key="2">
    <source>
        <dbReference type="PROSITE-ProRule" id="PRU00708"/>
    </source>
</evidence>
<dbReference type="FunFam" id="1.25.40.10:FF:000366">
    <property type="entry name" value="Pentatricopeptide (PPR) repeat-containing protein"/>
    <property type="match status" value="1"/>
</dbReference>
<comment type="caution">
    <text evidence="3">The sequence shown here is derived from an EMBL/GenBank/DDBJ whole genome shotgun (WGS) entry which is preliminary data.</text>
</comment>
<dbReference type="PROSITE" id="PS51375">
    <property type="entry name" value="PPR"/>
    <property type="match status" value="6"/>
</dbReference>
<feature type="repeat" description="PPR" evidence="2">
    <location>
        <begin position="102"/>
        <end position="132"/>
    </location>
</feature>
<evidence type="ECO:0000313" key="3">
    <source>
        <dbReference type="EMBL" id="GKV05675.1"/>
    </source>
</evidence>
<dbReference type="Proteomes" id="UP001054252">
    <property type="component" value="Unassembled WGS sequence"/>
</dbReference>
<feature type="repeat" description="PPR" evidence="2">
    <location>
        <begin position="539"/>
        <end position="573"/>
    </location>
</feature>